<proteinExistence type="inferred from homology"/>
<dbReference type="GO" id="GO:0044550">
    <property type="term" value="P:secondary metabolite biosynthetic process"/>
    <property type="evidence" value="ECO:0007669"/>
    <property type="project" value="UniProtKB-ARBA"/>
</dbReference>
<dbReference type="PANTHER" id="PTHR23131">
    <property type="entry name" value="ENDORIBONUCLEASE LACTB2"/>
    <property type="match status" value="1"/>
</dbReference>
<dbReference type="Pfam" id="PF00753">
    <property type="entry name" value="Lactamase_B"/>
    <property type="match status" value="2"/>
</dbReference>
<dbReference type="InterPro" id="IPR036388">
    <property type="entry name" value="WH-like_DNA-bd_sf"/>
</dbReference>
<evidence type="ECO:0000256" key="5">
    <source>
        <dbReference type="ARBA" id="ARBA00022833"/>
    </source>
</evidence>
<dbReference type="FunFam" id="1.10.10.10:FF:000328">
    <property type="entry name" value="Lactamase beta 2"/>
    <property type="match status" value="1"/>
</dbReference>
<reference evidence="8" key="1">
    <citation type="submission" date="2017-02" db="EMBL/GenBank/DDBJ databases">
        <authorList>
            <person name="Tafer H."/>
            <person name="Lopandic K."/>
        </authorList>
    </citation>
    <scope>NUCLEOTIDE SEQUENCE [LARGE SCALE GENOMIC DNA]</scope>
    <source>
        <strain evidence="8">CBS 366.77</strain>
    </source>
</reference>
<dbReference type="InterPro" id="IPR001279">
    <property type="entry name" value="Metallo-B-lactamas"/>
</dbReference>
<evidence type="ECO:0000256" key="2">
    <source>
        <dbReference type="ARBA" id="ARBA00006759"/>
    </source>
</evidence>
<dbReference type="CDD" id="cd07722">
    <property type="entry name" value="LACTB2-like_MBL-fold"/>
    <property type="match status" value="1"/>
</dbReference>
<evidence type="ECO:0000313" key="7">
    <source>
        <dbReference type="EMBL" id="RJE20664.1"/>
    </source>
</evidence>
<evidence type="ECO:0000259" key="6">
    <source>
        <dbReference type="SMART" id="SM00849"/>
    </source>
</evidence>
<evidence type="ECO:0000256" key="3">
    <source>
        <dbReference type="ARBA" id="ARBA00022723"/>
    </source>
</evidence>
<keyword evidence="3" id="KW-0479">Metal-binding</keyword>
<dbReference type="InterPro" id="IPR036866">
    <property type="entry name" value="RibonucZ/Hydroxyglut_hydro"/>
</dbReference>
<sequence>MATQLVPLPEVERLSASVLRILAGNPGKFTLQGTNTYLIGRGKNRILIDTGEGKPIWATKLQSLLSQEKATVHQALITHWHPDHVGGIPDLLKICPQVTIYKNDPGDGEKDIEDGQIFKVEGATLRALHSPGHTMDHMAFVLEEEDALFTGDNVLGHGTAVFEDLKLYLSSLHRMHNRVSGRGYPGHGAVLESVNSRIAFYIKHREQREEEVIRVLRYGKLHVKEGEESPERKGSWTPLELVKTIYEGVPENLHLPASHGVLQVLMKLEDEGRTVHDSSSGTWSLSGRSAL</sequence>
<dbReference type="AlphaFoldDB" id="A0A3A2ZMU2"/>
<gene>
    <name evidence="7" type="ORF">PHISCL_07007</name>
</gene>
<dbReference type="PANTHER" id="PTHR23131:SF0">
    <property type="entry name" value="ENDORIBONUCLEASE LACTB2"/>
    <property type="match status" value="1"/>
</dbReference>
<dbReference type="Proteomes" id="UP000266188">
    <property type="component" value="Unassembled WGS sequence"/>
</dbReference>
<name>A0A3A2ZMU2_9EURO</name>
<dbReference type="Gene3D" id="1.10.10.10">
    <property type="entry name" value="Winged helix-like DNA-binding domain superfamily/Winged helix DNA-binding domain"/>
    <property type="match status" value="1"/>
</dbReference>
<keyword evidence="5" id="KW-0862">Zinc</keyword>
<evidence type="ECO:0000256" key="1">
    <source>
        <dbReference type="ARBA" id="ARBA00001947"/>
    </source>
</evidence>
<dbReference type="Gene3D" id="3.60.15.10">
    <property type="entry name" value="Ribonuclease Z/Hydroxyacylglutathione hydrolase-like"/>
    <property type="match status" value="1"/>
</dbReference>
<protein>
    <submittedName>
        <fullName evidence="7">Metallo-beta-lactamase domain protein</fullName>
    </submittedName>
</protein>
<keyword evidence="4" id="KW-0378">Hydrolase</keyword>
<dbReference type="GO" id="GO:0046872">
    <property type="term" value="F:metal ion binding"/>
    <property type="evidence" value="ECO:0007669"/>
    <property type="project" value="UniProtKB-KW"/>
</dbReference>
<accession>A0A3A2ZMU2</accession>
<feature type="domain" description="Metallo-beta-lactamase" evidence="6">
    <location>
        <begin position="33"/>
        <end position="187"/>
    </location>
</feature>
<dbReference type="InterPro" id="IPR041516">
    <property type="entry name" value="LACTB2_WH"/>
</dbReference>
<dbReference type="InterPro" id="IPR047921">
    <property type="entry name" value="LACTB2-like_MBL-fold"/>
</dbReference>
<organism evidence="7 8">
    <name type="scientific">Aspergillus sclerotialis</name>
    <dbReference type="NCBI Taxonomy" id="2070753"/>
    <lineage>
        <taxon>Eukaryota</taxon>
        <taxon>Fungi</taxon>
        <taxon>Dikarya</taxon>
        <taxon>Ascomycota</taxon>
        <taxon>Pezizomycotina</taxon>
        <taxon>Eurotiomycetes</taxon>
        <taxon>Eurotiomycetidae</taxon>
        <taxon>Eurotiales</taxon>
        <taxon>Aspergillaceae</taxon>
        <taxon>Aspergillus</taxon>
        <taxon>Aspergillus subgen. Polypaecilum</taxon>
    </lineage>
</organism>
<dbReference type="OrthoDB" id="17458at2759"/>
<dbReference type="FunFam" id="3.60.15.10:FF:000041">
    <property type="entry name" value="Metallo-beta-lactamase domain protein"/>
    <property type="match status" value="1"/>
</dbReference>
<keyword evidence="8" id="KW-1185">Reference proteome</keyword>
<dbReference type="STRING" id="2070753.A0A3A2ZMU2"/>
<dbReference type="InterPro" id="IPR050662">
    <property type="entry name" value="Sec-metab_biosynth-thioest"/>
</dbReference>
<evidence type="ECO:0000313" key="8">
    <source>
        <dbReference type="Proteomes" id="UP000266188"/>
    </source>
</evidence>
<comment type="cofactor">
    <cofactor evidence="1">
        <name>Zn(2+)</name>
        <dbReference type="ChEBI" id="CHEBI:29105"/>
    </cofactor>
</comment>
<dbReference type="GO" id="GO:0016787">
    <property type="term" value="F:hydrolase activity"/>
    <property type="evidence" value="ECO:0007669"/>
    <property type="project" value="UniProtKB-KW"/>
</dbReference>
<comment type="caution">
    <text evidence="7">The sequence shown here is derived from an EMBL/GenBank/DDBJ whole genome shotgun (WGS) entry which is preliminary data.</text>
</comment>
<dbReference type="SUPFAM" id="SSF56281">
    <property type="entry name" value="Metallo-hydrolase/oxidoreductase"/>
    <property type="match status" value="1"/>
</dbReference>
<comment type="similarity">
    <text evidence="2">Belongs to the metallo-beta-lactamase superfamily. Glyoxalase II family.</text>
</comment>
<evidence type="ECO:0000256" key="4">
    <source>
        <dbReference type="ARBA" id="ARBA00022801"/>
    </source>
</evidence>
<dbReference type="SMART" id="SM00849">
    <property type="entry name" value="Lactamase_B"/>
    <property type="match status" value="1"/>
</dbReference>
<dbReference type="EMBL" id="MVGC01000287">
    <property type="protein sequence ID" value="RJE20664.1"/>
    <property type="molecule type" value="Genomic_DNA"/>
</dbReference>
<dbReference type="Pfam" id="PF17778">
    <property type="entry name" value="WHD_BLACT"/>
    <property type="match status" value="1"/>
</dbReference>